<evidence type="ECO:0000313" key="2">
    <source>
        <dbReference type="Proteomes" id="UP000814140"/>
    </source>
</evidence>
<dbReference type="EMBL" id="MU277192">
    <property type="protein sequence ID" value="KAI0066418.1"/>
    <property type="molecule type" value="Genomic_DNA"/>
</dbReference>
<dbReference type="Proteomes" id="UP000814140">
    <property type="component" value="Unassembled WGS sequence"/>
</dbReference>
<name>A0ACB8TC93_9AGAM</name>
<reference evidence="1" key="1">
    <citation type="submission" date="2021-03" db="EMBL/GenBank/DDBJ databases">
        <authorList>
            <consortium name="DOE Joint Genome Institute"/>
            <person name="Ahrendt S."/>
            <person name="Looney B.P."/>
            <person name="Miyauchi S."/>
            <person name="Morin E."/>
            <person name="Drula E."/>
            <person name="Courty P.E."/>
            <person name="Chicoki N."/>
            <person name="Fauchery L."/>
            <person name="Kohler A."/>
            <person name="Kuo A."/>
            <person name="Labutti K."/>
            <person name="Pangilinan J."/>
            <person name="Lipzen A."/>
            <person name="Riley R."/>
            <person name="Andreopoulos W."/>
            <person name="He G."/>
            <person name="Johnson J."/>
            <person name="Barry K.W."/>
            <person name="Grigoriev I.V."/>
            <person name="Nagy L."/>
            <person name="Hibbett D."/>
            <person name="Henrissat B."/>
            <person name="Matheny P.B."/>
            <person name="Labbe J."/>
            <person name="Martin F."/>
        </authorList>
    </citation>
    <scope>NUCLEOTIDE SEQUENCE</scope>
    <source>
        <strain evidence="1">HHB10654</strain>
    </source>
</reference>
<organism evidence="1 2">
    <name type="scientific">Artomyces pyxidatus</name>
    <dbReference type="NCBI Taxonomy" id="48021"/>
    <lineage>
        <taxon>Eukaryota</taxon>
        <taxon>Fungi</taxon>
        <taxon>Dikarya</taxon>
        <taxon>Basidiomycota</taxon>
        <taxon>Agaricomycotina</taxon>
        <taxon>Agaricomycetes</taxon>
        <taxon>Russulales</taxon>
        <taxon>Auriscalpiaceae</taxon>
        <taxon>Artomyces</taxon>
    </lineage>
</organism>
<accession>A0ACB8TC93</accession>
<gene>
    <name evidence="1" type="ORF">BV25DRAFT_1897342</name>
</gene>
<sequence length="904" mass="101382">MSERRREWEMDMDDDPDYVPSEHEDLQERLAQRIQQHSEAQGAEGVSIGTILRTMIELQALASQAESNGDGTEPNAPMLTLERLLGEQPFRLTRMSVTGNSSSAQHEQEGEEEDEEDDDDEDYEDEEEEEEEYATAYGRGEENQKWFRPATKPQKAGVQLLMSGEYGRVRHKIRARAGEWNVGKVIGEQRSRIRRTPREDVVGNLVPNTNGTAVASSEANIYCGQFSADSSFYYTCNQDFQLHIYDMTAPRKQPDPPRIVSTGRRTFVANREQTTLKVLKTIDGAPGQWTITDSHLSPDNQRIIYSSITSTVHMATTLDSSTVQVPIPFADPRRRQALWGFEERFGIWSCRFSADGNEVIAGGTGKIFVYDLLADKRTVKIEAHDDDVNSCCWADTESGNVLVSASDDTFLKVWDRRSLGSSQKPSGVLIGHTEGITNVSAKGDGRYIISNGKDQALRLWDLRKMRTNTEYEAVKDKDYGVPNYDYRYPHYPKPRWLAHPQDCSVMTYRGHRVLHTLIRCHFSPAETTGGQYLYSGSADGKIHIWSLDGQVVQVLDRAHTLPMSFDPSGPEPESTVNSARRPVCVRDVSWHSREPVLMSAGWDSNTGGSIVARHEWKGLSKMPGALEDYVAKHREESTKQLAMQLKSNNMTQDRDDYGFPRGYFVAHSVATKRHLDVAQNSVEDGTEVILWPQKDSSLVESLRTVVSNNQVFFIDQDGALCSRSSGHAIDVEDGRLVLRHRRPFSEPYPNASSHPLPQFRYSSNTGEITVTFASDPAYPSGPAASTAWKNKTYYLTSIPERKQRTFIDDASAAIGSVLSSPLSLFSVTPPEVTAGADEAFNLREDEVAEQERGEEAEDDDSPAQNRKVRVVGATEEDTLAMGVKARHRRRWQIVPLRTAIAKRA</sequence>
<keyword evidence="2" id="KW-1185">Reference proteome</keyword>
<proteinExistence type="predicted"/>
<evidence type="ECO:0000313" key="1">
    <source>
        <dbReference type="EMBL" id="KAI0066418.1"/>
    </source>
</evidence>
<protein>
    <submittedName>
        <fullName evidence="1">WD40 repeat-like protein</fullName>
    </submittedName>
</protein>
<comment type="caution">
    <text evidence="1">The sequence shown here is derived from an EMBL/GenBank/DDBJ whole genome shotgun (WGS) entry which is preliminary data.</text>
</comment>
<reference evidence="1" key="2">
    <citation type="journal article" date="2022" name="New Phytol.">
        <title>Evolutionary transition to the ectomycorrhizal habit in the genomes of a hyperdiverse lineage of mushroom-forming fungi.</title>
        <authorList>
            <person name="Looney B."/>
            <person name="Miyauchi S."/>
            <person name="Morin E."/>
            <person name="Drula E."/>
            <person name="Courty P.E."/>
            <person name="Kohler A."/>
            <person name="Kuo A."/>
            <person name="LaButti K."/>
            <person name="Pangilinan J."/>
            <person name="Lipzen A."/>
            <person name="Riley R."/>
            <person name="Andreopoulos W."/>
            <person name="He G."/>
            <person name="Johnson J."/>
            <person name="Nolan M."/>
            <person name="Tritt A."/>
            <person name="Barry K.W."/>
            <person name="Grigoriev I.V."/>
            <person name="Nagy L.G."/>
            <person name="Hibbett D."/>
            <person name="Henrissat B."/>
            <person name="Matheny P.B."/>
            <person name="Labbe J."/>
            <person name="Martin F.M."/>
        </authorList>
    </citation>
    <scope>NUCLEOTIDE SEQUENCE</scope>
    <source>
        <strain evidence="1">HHB10654</strain>
    </source>
</reference>